<dbReference type="Proteomes" id="UP001176940">
    <property type="component" value="Unassembled WGS sequence"/>
</dbReference>
<accession>A0ABN9LHQ7</accession>
<dbReference type="PANTHER" id="PTHR21301">
    <property type="entry name" value="REVERSE TRANSCRIPTASE"/>
    <property type="match status" value="1"/>
</dbReference>
<dbReference type="EMBL" id="CAUEEQ010016934">
    <property type="protein sequence ID" value="CAJ0940324.1"/>
    <property type="molecule type" value="Genomic_DNA"/>
</dbReference>
<protein>
    <recommendedName>
        <fullName evidence="1">Helix-turn-helix domain-containing protein</fullName>
    </recommendedName>
</protein>
<keyword evidence="3" id="KW-1185">Reference proteome</keyword>
<dbReference type="Pfam" id="PF26215">
    <property type="entry name" value="HTH_animal"/>
    <property type="match status" value="1"/>
</dbReference>
<evidence type="ECO:0000313" key="2">
    <source>
        <dbReference type="EMBL" id="CAJ0940324.1"/>
    </source>
</evidence>
<organism evidence="2 3">
    <name type="scientific">Ranitomeya imitator</name>
    <name type="common">mimic poison frog</name>
    <dbReference type="NCBI Taxonomy" id="111125"/>
    <lineage>
        <taxon>Eukaryota</taxon>
        <taxon>Metazoa</taxon>
        <taxon>Chordata</taxon>
        <taxon>Craniata</taxon>
        <taxon>Vertebrata</taxon>
        <taxon>Euteleostomi</taxon>
        <taxon>Amphibia</taxon>
        <taxon>Batrachia</taxon>
        <taxon>Anura</taxon>
        <taxon>Neobatrachia</taxon>
        <taxon>Hyloidea</taxon>
        <taxon>Dendrobatidae</taxon>
        <taxon>Dendrobatinae</taxon>
        <taxon>Ranitomeya</taxon>
    </lineage>
</organism>
<feature type="domain" description="Helix-turn-helix" evidence="1">
    <location>
        <begin position="26"/>
        <end position="78"/>
    </location>
</feature>
<evidence type="ECO:0000259" key="1">
    <source>
        <dbReference type="Pfam" id="PF26215"/>
    </source>
</evidence>
<reference evidence="2" key="1">
    <citation type="submission" date="2023-07" db="EMBL/GenBank/DDBJ databases">
        <authorList>
            <person name="Stuckert A."/>
        </authorList>
    </citation>
    <scope>NUCLEOTIDE SEQUENCE</scope>
</reference>
<dbReference type="PANTHER" id="PTHR21301:SF12">
    <property type="match status" value="1"/>
</dbReference>
<comment type="caution">
    <text evidence="2">The sequence shown here is derived from an EMBL/GenBank/DDBJ whole genome shotgun (WGS) entry which is preliminary data.</text>
</comment>
<sequence>MITLEADGNLDVDLYCKPTDKNSLSHYSSCHPRHVKQSLPTSQCHRLSRIVSNEGKQAVRHQEMSVKFLQRGYPLRTFQKARTNIMSNKETSLEAEPAACSAEERTRRRKGLKEIFLSFKPWEPSRMMEREKYGKDVVQLMIQSIPYHL</sequence>
<evidence type="ECO:0000313" key="3">
    <source>
        <dbReference type="Proteomes" id="UP001176940"/>
    </source>
</evidence>
<proteinExistence type="predicted"/>
<name>A0ABN9LHQ7_9NEOB</name>
<gene>
    <name evidence="2" type="ORF">RIMI_LOCUS8509686</name>
</gene>
<dbReference type="InterPro" id="IPR058912">
    <property type="entry name" value="HTH_animal"/>
</dbReference>